<dbReference type="InterPro" id="IPR011761">
    <property type="entry name" value="ATP-grasp"/>
</dbReference>
<dbReference type="GO" id="GO:0046872">
    <property type="term" value="F:metal ion binding"/>
    <property type="evidence" value="ECO:0007669"/>
    <property type="project" value="InterPro"/>
</dbReference>
<evidence type="ECO:0000259" key="5">
    <source>
        <dbReference type="PROSITE" id="PS50975"/>
    </source>
</evidence>
<reference evidence="6 7" key="1">
    <citation type="submission" date="2014-04" db="EMBL/GenBank/DDBJ databases">
        <title>A comprehensive comparison of genomes of Erythrobacter spp. Strains.</title>
        <authorList>
            <person name="Zheng Q."/>
        </authorList>
    </citation>
    <scope>NUCLEOTIDE SEQUENCE [LARGE SCALE GENOMIC DNA]</scope>
    <source>
        <strain evidence="6 7">DSM 8509</strain>
    </source>
</reference>
<gene>
    <name evidence="6" type="ORF">EH32_14065</name>
</gene>
<keyword evidence="1" id="KW-0436">Ligase</keyword>
<protein>
    <recommendedName>
        <fullName evidence="5">ATP-grasp domain-containing protein</fullName>
    </recommendedName>
</protein>
<dbReference type="PATRIC" id="fig|39960.10.peg.849"/>
<proteinExistence type="predicted"/>
<evidence type="ECO:0000256" key="2">
    <source>
        <dbReference type="ARBA" id="ARBA00022741"/>
    </source>
</evidence>
<evidence type="ECO:0000256" key="3">
    <source>
        <dbReference type="ARBA" id="ARBA00022840"/>
    </source>
</evidence>
<dbReference type="InterPro" id="IPR052032">
    <property type="entry name" value="ATP-dep_AA_Ligase"/>
</dbReference>
<dbReference type="Pfam" id="PF02786">
    <property type="entry name" value="CPSase_L_D2"/>
    <property type="match status" value="1"/>
</dbReference>
<dbReference type="OrthoDB" id="8441067at2"/>
<dbReference type="SUPFAM" id="SSF56059">
    <property type="entry name" value="Glutathione synthetase ATP-binding domain-like"/>
    <property type="match status" value="1"/>
</dbReference>
<comment type="caution">
    <text evidence="6">The sequence shown here is derived from an EMBL/GenBank/DDBJ whole genome shotgun (WGS) entry which is preliminary data.</text>
</comment>
<keyword evidence="2 4" id="KW-0547">Nucleotide-binding</keyword>
<dbReference type="InterPro" id="IPR005479">
    <property type="entry name" value="CPAse_ATP-bd"/>
</dbReference>
<dbReference type="GO" id="GO:0016874">
    <property type="term" value="F:ligase activity"/>
    <property type="evidence" value="ECO:0007669"/>
    <property type="project" value="UniProtKB-KW"/>
</dbReference>
<accession>A0A074MM29</accession>
<feature type="domain" description="ATP-grasp" evidence="5">
    <location>
        <begin position="103"/>
        <end position="320"/>
    </location>
</feature>
<dbReference type="GO" id="GO:0005524">
    <property type="term" value="F:ATP binding"/>
    <property type="evidence" value="ECO:0007669"/>
    <property type="project" value="UniProtKB-UniRule"/>
</dbReference>
<dbReference type="PANTHER" id="PTHR43585:SF2">
    <property type="entry name" value="ATP-GRASP ENZYME FSQD"/>
    <property type="match status" value="1"/>
</dbReference>
<evidence type="ECO:0000313" key="6">
    <source>
        <dbReference type="EMBL" id="KEO92913.1"/>
    </source>
</evidence>
<dbReference type="Gene3D" id="3.30.470.20">
    <property type="entry name" value="ATP-grasp fold, B domain"/>
    <property type="match status" value="1"/>
</dbReference>
<dbReference type="RefSeq" id="WP_051698076.1">
    <property type="nucleotide sequence ID" value="NZ_CP017057.1"/>
</dbReference>
<dbReference type="EMBL" id="JMIX01000008">
    <property type="protein sequence ID" value="KEO92913.1"/>
    <property type="molecule type" value="Genomic_DNA"/>
</dbReference>
<dbReference type="PROSITE" id="PS50975">
    <property type="entry name" value="ATP_GRASP"/>
    <property type="match status" value="1"/>
</dbReference>
<organism evidence="6 7">
    <name type="scientific">Erythrobacter litoralis</name>
    <dbReference type="NCBI Taxonomy" id="39960"/>
    <lineage>
        <taxon>Bacteria</taxon>
        <taxon>Pseudomonadati</taxon>
        <taxon>Pseudomonadota</taxon>
        <taxon>Alphaproteobacteria</taxon>
        <taxon>Sphingomonadales</taxon>
        <taxon>Erythrobacteraceae</taxon>
        <taxon>Erythrobacter/Porphyrobacter group</taxon>
        <taxon>Erythrobacter</taxon>
    </lineage>
</organism>
<evidence type="ECO:0000313" key="7">
    <source>
        <dbReference type="Proteomes" id="UP000027866"/>
    </source>
</evidence>
<dbReference type="KEGG" id="elq:Ga0102493_111764"/>
<keyword evidence="3 4" id="KW-0067">ATP-binding</keyword>
<dbReference type="Proteomes" id="UP000027866">
    <property type="component" value="Unassembled WGS sequence"/>
</dbReference>
<dbReference type="PROSITE" id="PS00867">
    <property type="entry name" value="CPSASE_2"/>
    <property type="match status" value="1"/>
</dbReference>
<evidence type="ECO:0000256" key="1">
    <source>
        <dbReference type="ARBA" id="ARBA00022598"/>
    </source>
</evidence>
<sequence length="429" mass="48222">MFVLGLEPFNLALLEKLEDERDVEFHEALSAEESVNITEPFGLMDLVTTAEERMDRYGPADAVLNYWDFPGSVIGPLLCQRNGLPGPSLESVAALEHKYWARQAMAEATPHANADFCAVDPFAERPREQIEIDYPFWVKPFVSHSSYLSFKVETEEQLDKAMTVMRDGIELFGNSFNEFLEKVDLPESIRGIGGNHCIAEKSVAADQQITLEGYVHDGETNVYGVVDSVREGGVGSSFSRYQYPSDAPRPVVERMCDATARLLDHVGYDNAAFNAEFFYDGETDRISLLEVNTRLSKSHAPLFEDVDGMSHHKVGLDLALGLRPQMPRARGDWPKAAKFMLRFFQDGQIERVPSQTEIHHMQTRYPEALVQVLVDKGQRLSHLAFQDSYSFEIADIFIGGESNEELLAKYADLMENLPFTINLTAPVPQ</sequence>
<dbReference type="AlphaFoldDB" id="A0A074MM29"/>
<name>A0A074MM29_9SPHN</name>
<evidence type="ECO:0000256" key="4">
    <source>
        <dbReference type="PROSITE-ProRule" id="PRU00409"/>
    </source>
</evidence>
<keyword evidence="7" id="KW-1185">Reference proteome</keyword>
<dbReference type="PANTHER" id="PTHR43585">
    <property type="entry name" value="FUMIPYRROLE BIOSYNTHESIS PROTEIN C"/>
    <property type="match status" value="1"/>
</dbReference>